<keyword evidence="4 7" id="KW-0456">Lyase</keyword>
<dbReference type="GO" id="GO:0047804">
    <property type="term" value="F:cysteine-S-conjugate beta-lyase activity"/>
    <property type="evidence" value="ECO:0007669"/>
    <property type="project" value="UniProtKB-EC"/>
</dbReference>
<dbReference type="EMBL" id="JBHTHR010000347">
    <property type="protein sequence ID" value="MFD0802010.1"/>
    <property type="molecule type" value="Genomic_DNA"/>
</dbReference>
<dbReference type="Proteomes" id="UP001596956">
    <property type="component" value="Unassembled WGS sequence"/>
</dbReference>
<proteinExistence type="inferred from homology"/>
<gene>
    <name evidence="7" type="ORF">ACFQZU_11885</name>
</gene>
<organism evidence="7 8">
    <name type="scientific">Streptomonospora algeriensis</name>
    <dbReference type="NCBI Taxonomy" id="995084"/>
    <lineage>
        <taxon>Bacteria</taxon>
        <taxon>Bacillati</taxon>
        <taxon>Actinomycetota</taxon>
        <taxon>Actinomycetes</taxon>
        <taxon>Streptosporangiales</taxon>
        <taxon>Nocardiopsidaceae</taxon>
        <taxon>Streptomonospora</taxon>
    </lineage>
</organism>
<dbReference type="CDD" id="cd00609">
    <property type="entry name" value="AAT_like"/>
    <property type="match status" value="1"/>
</dbReference>
<feature type="non-terminal residue" evidence="7">
    <location>
        <position position="384"/>
    </location>
</feature>
<evidence type="ECO:0000313" key="7">
    <source>
        <dbReference type="EMBL" id="MFD0802010.1"/>
    </source>
</evidence>
<dbReference type="Gene3D" id="3.40.640.10">
    <property type="entry name" value="Type I PLP-dependent aspartate aminotransferase-like (Major domain)"/>
    <property type="match status" value="1"/>
</dbReference>
<dbReference type="InterPro" id="IPR051798">
    <property type="entry name" value="Class-II_PLP-Dep_Aminotrans"/>
</dbReference>
<comment type="caution">
    <text evidence="7">The sequence shown here is derived from an EMBL/GenBank/DDBJ whole genome shotgun (WGS) entry which is preliminary data.</text>
</comment>
<dbReference type="PANTHER" id="PTHR43525:SF2">
    <property type="entry name" value="CYSTATHIONINE BETA-LYASE-RELATED"/>
    <property type="match status" value="1"/>
</dbReference>
<protein>
    <recommendedName>
        <fullName evidence="2">cysteine-S-conjugate beta-lyase</fullName>
        <ecNumber evidence="2">4.4.1.13</ecNumber>
    </recommendedName>
</protein>
<dbReference type="EC" id="4.4.1.13" evidence="2"/>
<name>A0ABW3BG32_9ACTN</name>
<sequence length="384" mass="41041">MSLASEFDAVTIEDLRSRGGIKWTLHGGDTLGAFIAEMDFGTAPVITEALHAAVERMDFGYLPPRAAAEMSRACAQWLRERYGWDVDPADVHPVADVVKGFEAAIEHFSRPNSPIILPTPAYMPFLKVPRSLGRDIIEVPMASDGTRDVFDLDAIERAFRAGGHLLTLCNPYNPLGRVFTAEELAALSEVVERHGGRVFADEIHAPLAYPGHRHVPYASVSPEAAGHTLTATSASKAWNLPGLKCAQLIVSNSADAAILARIGPVLSHGAGNLGVAAATVAYTAGGDWLDEVLAYLDGNRRELAGLLAEHLPEVGYTPPEGTYLAWLDFRGLGLGDNPGQALHERAGAVLVDGPDCGEAGRGFARLNFATPRPVLRELVTRMAA</sequence>
<dbReference type="PANTHER" id="PTHR43525">
    <property type="entry name" value="PROTEIN MALY"/>
    <property type="match status" value="1"/>
</dbReference>
<dbReference type="InterPro" id="IPR015421">
    <property type="entry name" value="PyrdxlP-dep_Trfase_major"/>
</dbReference>
<dbReference type="InterPro" id="IPR004839">
    <property type="entry name" value="Aminotransferase_I/II_large"/>
</dbReference>
<evidence type="ECO:0000256" key="2">
    <source>
        <dbReference type="ARBA" id="ARBA00012224"/>
    </source>
</evidence>
<evidence type="ECO:0000313" key="8">
    <source>
        <dbReference type="Proteomes" id="UP001596956"/>
    </source>
</evidence>
<evidence type="ECO:0000256" key="5">
    <source>
        <dbReference type="ARBA" id="ARBA00037974"/>
    </source>
</evidence>
<keyword evidence="3" id="KW-0663">Pyridoxal phosphate</keyword>
<evidence type="ECO:0000259" key="6">
    <source>
        <dbReference type="Pfam" id="PF00155"/>
    </source>
</evidence>
<reference evidence="8" key="1">
    <citation type="journal article" date="2019" name="Int. J. Syst. Evol. Microbiol.">
        <title>The Global Catalogue of Microorganisms (GCM) 10K type strain sequencing project: providing services to taxonomists for standard genome sequencing and annotation.</title>
        <authorList>
            <consortium name="The Broad Institute Genomics Platform"/>
            <consortium name="The Broad Institute Genome Sequencing Center for Infectious Disease"/>
            <person name="Wu L."/>
            <person name="Ma J."/>
        </authorList>
    </citation>
    <scope>NUCLEOTIDE SEQUENCE [LARGE SCALE GENOMIC DNA]</scope>
    <source>
        <strain evidence="8">CCUG 63369</strain>
    </source>
</reference>
<evidence type="ECO:0000256" key="1">
    <source>
        <dbReference type="ARBA" id="ARBA00001933"/>
    </source>
</evidence>
<dbReference type="InterPro" id="IPR015422">
    <property type="entry name" value="PyrdxlP-dep_Trfase_small"/>
</dbReference>
<dbReference type="SUPFAM" id="SSF53383">
    <property type="entry name" value="PLP-dependent transferases"/>
    <property type="match status" value="1"/>
</dbReference>
<dbReference type="InterPro" id="IPR015424">
    <property type="entry name" value="PyrdxlP-dep_Trfase"/>
</dbReference>
<keyword evidence="8" id="KW-1185">Reference proteome</keyword>
<evidence type="ECO:0000256" key="3">
    <source>
        <dbReference type="ARBA" id="ARBA00022898"/>
    </source>
</evidence>
<comment type="similarity">
    <text evidence="5">Belongs to the class-II pyridoxal-phosphate-dependent aminotransferase family. MalY/PatB cystathionine beta-lyase subfamily.</text>
</comment>
<accession>A0ABW3BG32</accession>
<dbReference type="Gene3D" id="3.90.1150.10">
    <property type="entry name" value="Aspartate Aminotransferase, domain 1"/>
    <property type="match status" value="1"/>
</dbReference>
<comment type="cofactor">
    <cofactor evidence="1">
        <name>pyridoxal 5'-phosphate</name>
        <dbReference type="ChEBI" id="CHEBI:597326"/>
    </cofactor>
</comment>
<feature type="domain" description="Aminotransferase class I/classII large" evidence="6">
    <location>
        <begin position="38"/>
        <end position="381"/>
    </location>
</feature>
<dbReference type="Pfam" id="PF00155">
    <property type="entry name" value="Aminotran_1_2"/>
    <property type="match status" value="1"/>
</dbReference>
<evidence type="ECO:0000256" key="4">
    <source>
        <dbReference type="ARBA" id="ARBA00023239"/>
    </source>
</evidence>